<dbReference type="Proteomes" id="UP001432180">
    <property type="component" value="Chromosome"/>
</dbReference>
<gene>
    <name evidence="1" type="ORF">Thiowin_03870</name>
</gene>
<evidence type="ECO:0000313" key="1">
    <source>
        <dbReference type="EMBL" id="WPL18779.1"/>
    </source>
</evidence>
<accession>A0ABZ0SEM8</accession>
<proteinExistence type="predicted"/>
<organism evidence="1 2">
    <name type="scientific">Thiorhodovibrio winogradskyi</name>
    <dbReference type="NCBI Taxonomy" id="77007"/>
    <lineage>
        <taxon>Bacteria</taxon>
        <taxon>Pseudomonadati</taxon>
        <taxon>Pseudomonadota</taxon>
        <taxon>Gammaproteobacteria</taxon>
        <taxon>Chromatiales</taxon>
        <taxon>Chromatiaceae</taxon>
        <taxon>Thiorhodovibrio</taxon>
    </lineage>
</organism>
<dbReference type="EMBL" id="CP121472">
    <property type="protein sequence ID" value="WPL18779.1"/>
    <property type="molecule type" value="Genomic_DNA"/>
</dbReference>
<name>A0ABZ0SEM8_9GAMM</name>
<dbReference type="Pfam" id="PF08665">
    <property type="entry name" value="PglZ"/>
    <property type="match status" value="1"/>
</dbReference>
<protein>
    <submittedName>
        <fullName evidence="1">PglZ domain protein</fullName>
    </submittedName>
</protein>
<keyword evidence="2" id="KW-1185">Reference proteome</keyword>
<dbReference type="RefSeq" id="WP_328984521.1">
    <property type="nucleotide sequence ID" value="NZ_CP121472.1"/>
</dbReference>
<dbReference type="NCBIfam" id="TIGR02687">
    <property type="entry name" value="BREX-1 system phosphatase PglZ type A"/>
    <property type="match status" value="1"/>
</dbReference>
<sequence length="879" mass="97601">MDTQRITDALHERFHQDGHRLVFWHDPDRAFEENLPALVETLDGVSLLRLDEHPALEVKVRLELDDPSGRYLLYAPCAPPAPDEDWLLDIRLYSGSFSADRASMVLADLGLSTQSLRAHLAERARFFANRERLERLKKLVSAEDDAATIDRKMIAVLIKADHPECFTLLITLLDAIPQGRLDEPPAVWGELAKYGLEAAFWELVAESFGWREEAPSLQGLLIRLLVSDLAHALGPALPAGLGHLVLPKHGVANAVVCLAQWRDSRARSPSYEELSAQVAEAIKLDQQLAGLTLNALLEAKTFLQVEQAIARRLRDRVLETADTIDAAAIRDLVSRRQDGYWASTKLADTQAAPRQALHAVYQALATAAELFARRNAEALNPEPATARDLFTAYTERLYRFDQLYRHFCVCADAAEARDWDILKALRERVEQSYGQGFVAELALRWNKHLANGLLAHWRLPEVPNQQDFFAREIAPLLAKGADRRVFVIISDALRHEAAQELTAQLNGRYRFDAKLSAQLGVLPSYTGLGMAALLPHQQLTYDANANPRVDGLPCSSLEQRAKVLAAVEGIAARAETLMAMKKDEGRAFIKPYRVVYLYHDRIDAIGDKLATEAETFHAVRQALDELADLVAKIVNSLNGNLVLITADHGFLFQERPLGETDKNALADKPAGTIKAKKRYLLGFNLPESDQAFRGSTAITAGITAGVSAESTDSAMAFWVPKGANRFHFIGGARFVHGGAMPQEIAIPVIRVQHYKGGGKAAKTQIKTVGVSVLGNNFKVTTNRHRFELMQNQAVSERVKPVTLKIALYDGAEPVTNVETLTFDSPSADMNHWRKTVSLTLESRPFDSKQVYHLLLRNAETDVEEARFDVVIDLLFGNDF</sequence>
<dbReference type="SUPFAM" id="SSF53649">
    <property type="entry name" value="Alkaline phosphatase-like"/>
    <property type="match status" value="1"/>
</dbReference>
<evidence type="ECO:0000313" key="2">
    <source>
        <dbReference type="Proteomes" id="UP001432180"/>
    </source>
</evidence>
<dbReference type="InterPro" id="IPR014060">
    <property type="entry name" value="PglZ"/>
</dbReference>
<reference evidence="1 2" key="1">
    <citation type="journal article" date="2023" name="Microorganisms">
        <title>Thiorhodovibrio frisius and Trv. litoralis spp. nov., Two Novel Members from a Clade of Fastidious Purple Sulfur Bacteria That Exhibit Unique Red-Shifted Light-Harvesting Capabilities.</title>
        <authorList>
            <person name="Methner A."/>
            <person name="Kuzyk S.B."/>
            <person name="Petersen J."/>
            <person name="Bauer S."/>
            <person name="Brinkmann H."/>
            <person name="Sichau K."/>
            <person name="Wanner G."/>
            <person name="Wolf J."/>
            <person name="Neumann-Schaal M."/>
            <person name="Henke P."/>
            <person name="Tank M."/>
            <person name="Sproer C."/>
            <person name="Bunk B."/>
            <person name="Overmann J."/>
        </authorList>
    </citation>
    <scope>NUCLEOTIDE SEQUENCE [LARGE SCALE GENOMIC DNA]</scope>
    <source>
        <strain evidence="1 2">DSM 6702</strain>
    </source>
</reference>
<dbReference type="InterPro" id="IPR017850">
    <property type="entry name" value="Alkaline_phosphatase_core_sf"/>
</dbReference>